<reference evidence="2 3" key="1">
    <citation type="journal article" date="2018" name="Sci. Rep.">
        <title>Genomic signatures of local adaptation to the degree of environmental predictability in rotifers.</title>
        <authorList>
            <person name="Franch-Gras L."/>
            <person name="Hahn C."/>
            <person name="Garcia-Roger E.M."/>
            <person name="Carmona M.J."/>
            <person name="Serra M."/>
            <person name="Gomez A."/>
        </authorList>
    </citation>
    <scope>NUCLEOTIDE SEQUENCE [LARGE SCALE GENOMIC DNA]</scope>
    <source>
        <strain evidence="2">HYR1</strain>
    </source>
</reference>
<feature type="transmembrane region" description="Helical" evidence="1">
    <location>
        <begin position="37"/>
        <end position="56"/>
    </location>
</feature>
<dbReference type="AlphaFoldDB" id="A0A3M7RUU1"/>
<accession>A0A3M7RUU1</accession>
<dbReference type="EMBL" id="REGN01002561">
    <property type="protein sequence ID" value="RNA27341.1"/>
    <property type="molecule type" value="Genomic_DNA"/>
</dbReference>
<protein>
    <submittedName>
        <fullName evidence="2">Uncharacterized protein</fullName>
    </submittedName>
</protein>
<comment type="caution">
    <text evidence="2">The sequence shown here is derived from an EMBL/GenBank/DDBJ whole genome shotgun (WGS) entry which is preliminary data.</text>
</comment>
<organism evidence="2 3">
    <name type="scientific">Brachionus plicatilis</name>
    <name type="common">Marine rotifer</name>
    <name type="synonym">Brachionus muelleri</name>
    <dbReference type="NCBI Taxonomy" id="10195"/>
    <lineage>
        <taxon>Eukaryota</taxon>
        <taxon>Metazoa</taxon>
        <taxon>Spiralia</taxon>
        <taxon>Gnathifera</taxon>
        <taxon>Rotifera</taxon>
        <taxon>Eurotatoria</taxon>
        <taxon>Monogononta</taxon>
        <taxon>Pseudotrocha</taxon>
        <taxon>Ploima</taxon>
        <taxon>Brachionidae</taxon>
        <taxon>Brachionus</taxon>
    </lineage>
</organism>
<sequence>MKIFIFFLNFFLVFFNRFYFFFYNYKKKLNCFYYKNYFYYKHGTYLMVCVCVLLLMDGHCSGLISRASYLYSCIFMITKVVCEKKDLSLDKKN</sequence>
<proteinExistence type="predicted"/>
<keyword evidence="1" id="KW-1133">Transmembrane helix</keyword>
<evidence type="ECO:0000313" key="3">
    <source>
        <dbReference type="Proteomes" id="UP000276133"/>
    </source>
</evidence>
<dbReference type="Proteomes" id="UP000276133">
    <property type="component" value="Unassembled WGS sequence"/>
</dbReference>
<evidence type="ECO:0000256" key="1">
    <source>
        <dbReference type="SAM" id="Phobius"/>
    </source>
</evidence>
<keyword evidence="1" id="KW-0812">Transmembrane</keyword>
<keyword evidence="1" id="KW-0472">Membrane</keyword>
<name>A0A3M7RUU1_BRAPC</name>
<evidence type="ECO:0000313" key="2">
    <source>
        <dbReference type="EMBL" id="RNA27341.1"/>
    </source>
</evidence>
<keyword evidence="3" id="KW-1185">Reference proteome</keyword>
<feature type="transmembrane region" description="Helical" evidence="1">
    <location>
        <begin position="6"/>
        <end position="25"/>
    </location>
</feature>
<gene>
    <name evidence="2" type="ORF">BpHYR1_052965</name>
</gene>